<keyword evidence="3 5" id="KW-0663">Pyridoxal phosphate</keyword>
<evidence type="ECO:0000313" key="6">
    <source>
        <dbReference type="EMBL" id="MFD2187359.1"/>
    </source>
</evidence>
<reference evidence="7" key="1">
    <citation type="journal article" date="2019" name="Int. J. Syst. Evol. Microbiol.">
        <title>The Global Catalogue of Microorganisms (GCM) 10K type strain sequencing project: providing services to taxonomists for standard genome sequencing and annotation.</title>
        <authorList>
            <consortium name="The Broad Institute Genomics Platform"/>
            <consortium name="The Broad Institute Genome Sequencing Center for Infectious Disease"/>
            <person name="Wu L."/>
            <person name="Ma J."/>
        </authorList>
    </citation>
    <scope>NUCLEOTIDE SEQUENCE [LARGE SCALE GENOMIC DNA]</scope>
    <source>
        <strain evidence="7">DT92</strain>
    </source>
</reference>
<sequence length="283" mass="32592">MNGYPKKVYLNGKILDHKDAKISVFDRGFIFGDGIYEVMTQVNGDFFYADAHLERLSDCLQKVNIDFDVNSLLNDIKRLRKVSDLEFKDCLVYIQVTRGIAPRKHAYPKEVTPTVMMYIMPFELPEINQKHIKAVTTLDYRWGRCDIKMTSLLGNVMVNEYAMKHGAYEAILIREGIITEASHCNVFFTKNNIVYTHPSNNFILDGITRQIVIQLCHDLGIEIRQEAVKEQDIFLMDEVFLTGTTTQIVSVQQINEYSFYKGNNTGPITKKLQEAFLALKKQK</sequence>
<dbReference type="EMBL" id="JBHUHY010000011">
    <property type="protein sequence ID" value="MFD2187359.1"/>
    <property type="molecule type" value="Genomic_DNA"/>
</dbReference>
<dbReference type="PANTHER" id="PTHR42743:SF10">
    <property type="entry name" value="D-ALANINE AMINOTRANSFERASE"/>
    <property type="match status" value="1"/>
</dbReference>
<name>A0ABW5AWI7_9FLAO</name>
<dbReference type="PROSITE" id="PS00770">
    <property type="entry name" value="AA_TRANSFER_CLASS_4"/>
    <property type="match status" value="1"/>
</dbReference>
<comment type="caution">
    <text evidence="6">The sequence shown here is derived from an EMBL/GenBank/DDBJ whole genome shotgun (WGS) entry which is preliminary data.</text>
</comment>
<keyword evidence="7" id="KW-1185">Reference proteome</keyword>
<dbReference type="Proteomes" id="UP001597344">
    <property type="component" value="Unassembled WGS sequence"/>
</dbReference>
<dbReference type="InterPro" id="IPR043131">
    <property type="entry name" value="BCAT-like_N"/>
</dbReference>
<keyword evidence="6" id="KW-0808">Transferase</keyword>
<proteinExistence type="inferred from homology"/>
<dbReference type="Gene3D" id="3.20.10.10">
    <property type="entry name" value="D-amino Acid Aminotransferase, subunit A, domain 2"/>
    <property type="match status" value="1"/>
</dbReference>
<dbReference type="RefSeq" id="WP_378320354.1">
    <property type="nucleotide sequence ID" value="NZ_JBHUHY010000011.1"/>
</dbReference>
<evidence type="ECO:0000256" key="4">
    <source>
        <dbReference type="RuleBase" id="RU004106"/>
    </source>
</evidence>
<evidence type="ECO:0000256" key="5">
    <source>
        <dbReference type="RuleBase" id="RU004516"/>
    </source>
</evidence>
<evidence type="ECO:0000256" key="2">
    <source>
        <dbReference type="ARBA" id="ARBA00009320"/>
    </source>
</evidence>
<dbReference type="InterPro" id="IPR050571">
    <property type="entry name" value="Class-IV_PLP-Dep_Aminotrnsfr"/>
</dbReference>
<dbReference type="InterPro" id="IPR036038">
    <property type="entry name" value="Aminotransferase-like"/>
</dbReference>
<dbReference type="InterPro" id="IPR001544">
    <property type="entry name" value="Aminotrans_IV"/>
</dbReference>
<comment type="cofactor">
    <cofactor evidence="1 5">
        <name>pyridoxal 5'-phosphate</name>
        <dbReference type="ChEBI" id="CHEBI:597326"/>
    </cofactor>
</comment>
<protein>
    <submittedName>
        <fullName evidence="6">Aminotransferase class IV</fullName>
    </submittedName>
</protein>
<dbReference type="InterPro" id="IPR043132">
    <property type="entry name" value="BCAT-like_C"/>
</dbReference>
<keyword evidence="6" id="KW-0032">Aminotransferase</keyword>
<evidence type="ECO:0000256" key="3">
    <source>
        <dbReference type="ARBA" id="ARBA00022898"/>
    </source>
</evidence>
<gene>
    <name evidence="6" type="ORF">ACFSJT_11220</name>
</gene>
<accession>A0ABW5AWI7</accession>
<evidence type="ECO:0000256" key="1">
    <source>
        <dbReference type="ARBA" id="ARBA00001933"/>
    </source>
</evidence>
<dbReference type="InterPro" id="IPR018300">
    <property type="entry name" value="Aminotrans_IV_CS"/>
</dbReference>
<dbReference type="SUPFAM" id="SSF56752">
    <property type="entry name" value="D-aminoacid aminotransferase-like PLP-dependent enzymes"/>
    <property type="match status" value="1"/>
</dbReference>
<dbReference type="GO" id="GO:0008483">
    <property type="term" value="F:transaminase activity"/>
    <property type="evidence" value="ECO:0007669"/>
    <property type="project" value="UniProtKB-KW"/>
</dbReference>
<organism evidence="6 7">
    <name type="scientific">Aquimarina celericrescens</name>
    <dbReference type="NCBI Taxonomy" id="1964542"/>
    <lineage>
        <taxon>Bacteria</taxon>
        <taxon>Pseudomonadati</taxon>
        <taxon>Bacteroidota</taxon>
        <taxon>Flavobacteriia</taxon>
        <taxon>Flavobacteriales</taxon>
        <taxon>Flavobacteriaceae</taxon>
        <taxon>Aquimarina</taxon>
    </lineage>
</organism>
<comment type="similarity">
    <text evidence="2 4">Belongs to the class-IV pyridoxal-phosphate-dependent aminotransferase family.</text>
</comment>
<dbReference type="PANTHER" id="PTHR42743">
    <property type="entry name" value="AMINO-ACID AMINOTRANSFERASE"/>
    <property type="match status" value="1"/>
</dbReference>
<evidence type="ECO:0000313" key="7">
    <source>
        <dbReference type="Proteomes" id="UP001597344"/>
    </source>
</evidence>
<dbReference type="Gene3D" id="3.30.470.10">
    <property type="match status" value="1"/>
</dbReference>
<dbReference type="Pfam" id="PF01063">
    <property type="entry name" value="Aminotran_4"/>
    <property type="match status" value="1"/>
</dbReference>